<dbReference type="AlphaFoldDB" id="A0A1H0BWA0"/>
<feature type="region of interest" description="Disordered" evidence="1">
    <location>
        <begin position="90"/>
        <end position="114"/>
    </location>
</feature>
<dbReference type="EMBL" id="JXDI01000003">
    <property type="protein sequence ID" value="KAF2406683.1"/>
    <property type="molecule type" value="Genomic_DNA"/>
</dbReference>
<reference evidence="4 5" key="2">
    <citation type="submission" date="2016-10" db="EMBL/GenBank/DDBJ databases">
        <authorList>
            <person name="de Groot N.N."/>
        </authorList>
    </citation>
    <scope>NUCLEOTIDE SEQUENCE [LARGE SCALE GENOMIC DNA]</scope>
    <source>
        <strain evidence="4 5">BS2772</strain>
    </source>
</reference>
<keyword evidence="2" id="KW-0812">Transmembrane</keyword>
<evidence type="ECO:0000313" key="4">
    <source>
        <dbReference type="EMBL" id="SDN49948.1"/>
    </source>
</evidence>
<evidence type="ECO:0000313" key="3">
    <source>
        <dbReference type="EMBL" id="KAF2406683.1"/>
    </source>
</evidence>
<protein>
    <submittedName>
        <fullName evidence="4">Uncharacterized protein</fullName>
    </submittedName>
</protein>
<dbReference type="Proteomes" id="UP000182470">
    <property type="component" value="Chromosome I"/>
</dbReference>
<evidence type="ECO:0000256" key="1">
    <source>
        <dbReference type="SAM" id="MobiDB-lite"/>
    </source>
</evidence>
<keyword evidence="2" id="KW-1133">Transmembrane helix</keyword>
<evidence type="ECO:0000313" key="6">
    <source>
        <dbReference type="Proteomes" id="UP000748067"/>
    </source>
</evidence>
<sequence length="272" mass="28992">MRIAAVILALLGCLFLLLAYVGLLRPQIFRNKKTGVVPGRWKLLGGGHLVALIVFAVAIIIMPARSEVTLEDQAQPDLVDRTIITAAQQEKVSQAPVSKPESAHAEQLTKASPESLAQANKQMNALNKAMKDGVSILQSGELAAISAHSKYISALVKVGESKFGSSIFEPLGRCFAAGIDSRSWWSNQLSSVQNGGVERIPGSIKSAFDSYQVNRADCLLAADPVASAKAEAASDAELREKLGGGRECLTVFDVNPETKEVFALPKPSHCKA</sequence>
<dbReference type="OrthoDB" id="6890630at2"/>
<name>A0A1H0BWA0_9PSED</name>
<dbReference type="Proteomes" id="UP000748067">
    <property type="component" value="Unassembled WGS sequence"/>
</dbReference>
<evidence type="ECO:0000256" key="2">
    <source>
        <dbReference type="SAM" id="Phobius"/>
    </source>
</evidence>
<reference evidence="3 6" key="1">
    <citation type="submission" date="2015-01" db="EMBL/GenBank/DDBJ databases">
        <title>Genome Sequence of Pseudomonas antarctica CMS 35.</title>
        <authorList>
            <person name="Voget S."/>
            <person name="Chow J."/>
            <person name="Daniel R."/>
            <person name="Streit W."/>
        </authorList>
    </citation>
    <scope>NUCLEOTIDE SEQUENCE [LARGE SCALE GENOMIC DNA]</scope>
    <source>
        <strain evidence="3 6">CMS 35</strain>
    </source>
</reference>
<gene>
    <name evidence="3" type="ORF">PSAN_48600</name>
    <name evidence="4" type="ORF">SAMN04490179_4520</name>
</gene>
<keyword evidence="6" id="KW-1185">Reference proteome</keyword>
<accession>A0A1H0BWA0</accession>
<dbReference type="RefSeq" id="WP_083359074.1">
    <property type="nucleotide sequence ID" value="NZ_JXDI01000003.1"/>
</dbReference>
<dbReference type="EMBL" id="LT629704">
    <property type="protein sequence ID" value="SDN49948.1"/>
    <property type="molecule type" value="Genomic_DNA"/>
</dbReference>
<keyword evidence="2" id="KW-0472">Membrane</keyword>
<feature type="transmembrane region" description="Helical" evidence="2">
    <location>
        <begin position="43"/>
        <end position="62"/>
    </location>
</feature>
<proteinExistence type="predicted"/>
<organism evidence="4 5">
    <name type="scientific">Pseudomonas antarctica</name>
    <dbReference type="NCBI Taxonomy" id="219572"/>
    <lineage>
        <taxon>Bacteria</taxon>
        <taxon>Pseudomonadati</taxon>
        <taxon>Pseudomonadota</taxon>
        <taxon>Gammaproteobacteria</taxon>
        <taxon>Pseudomonadales</taxon>
        <taxon>Pseudomonadaceae</taxon>
        <taxon>Pseudomonas</taxon>
    </lineage>
</organism>
<evidence type="ECO:0000313" key="5">
    <source>
        <dbReference type="Proteomes" id="UP000182470"/>
    </source>
</evidence>